<dbReference type="CDD" id="cd18186">
    <property type="entry name" value="BTB_POZ_ZBTB_KLHL-like"/>
    <property type="match status" value="1"/>
</dbReference>
<reference evidence="2" key="1">
    <citation type="journal article" date="2021" name="Nat. Commun.">
        <title>Genetic determinants of endophytism in the Arabidopsis root mycobiome.</title>
        <authorList>
            <person name="Mesny F."/>
            <person name="Miyauchi S."/>
            <person name="Thiergart T."/>
            <person name="Pickel B."/>
            <person name="Atanasova L."/>
            <person name="Karlsson M."/>
            <person name="Huettel B."/>
            <person name="Barry K.W."/>
            <person name="Haridas S."/>
            <person name="Chen C."/>
            <person name="Bauer D."/>
            <person name="Andreopoulos W."/>
            <person name="Pangilinan J."/>
            <person name="LaButti K."/>
            <person name="Riley R."/>
            <person name="Lipzen A."/>
            <person name="Clum A."/>
            <person name="Drula E."/>
            <person name="Henrissat B."/>
            <person name="Kohler A."/>
            <person name="Grigoriev I.V."/>
            <person name="Martin F.M."/>
            <person name="Hacquard S."/>
        </authorList>
    </citation>
    <scope>NUCLEOTIDE SEQUENCE</scope>
    <source>
        <strain evidence="2">MPI-CAGE-CH-0243</strain>
    </source>
</reference>
<dbReference type="OrthoDB" id="1022638at2759"/>
<dbReference type="PANTHER" id="PTHR47843:SF2">
    <property type="entry name" value="BTB DOMAIN-CONTAINING PROTEIN"/>
    <property type="match status" value="1"/>
</dbReference>
<dbReference type="PROSITE" id="PS50097">
    <property type="entry name" value="BTB"/>
    <property type="match status" value="1"/>
</dbReference>
<evidence type="ECO:0000259" key="1">
    <source>
        <dbReference type="PROSITE" id="PS50097"/>
    </source>
</evidence>
<name>A0A9P9IZP5_9PLEO</name>
<dbReference type="Gene3D" id="3.30.710.10">
    <property type="entry name" value="Potassium Channel Kv1.1, Chain A"/>
    <property type="match status" value="1"/>
</dbReference>
<dbReference type="Pfam" id="PF00651">
    <property type="entry name" value="BTB"/>
    <property type="match status" value="1"/>
</dbReference>
<dbReference type="PANTHER" id="PTHR47843">
    <property type="entry name" value="BTB DOMAIN-CONTAINING PROTEIN-RELATED"/>
    <property type="match status" value="1"/>
</dbReference>
<comment type="caution">
    <text evidence="2">The sequence shown here is derived from an EMBL/GenBank/DDBJ whole genome shotgun (WGS) entry which is preliminary data.</text>
</comment>
<feature type="domain" description="BTB" evidence="1">
    <location>
        <begin position="19"/>
        <end position="92"/>
    </location>
</feature>
<gene>
    <name evidence="2" type="ORF">B0J11DRAFT_3560</name>
</gene>
<evidence type="ECO:0000313" key="3">
    <source>
        <dbReference type="Proteomes" id="UP000700596"/>
    </source>
</evidence>
<sequence>MAKKNPPFLKRKASLSFDSSSLLTVNVGQGAETKAFVVNKDMVAANSTFFRTAIHGLWEESHEKVVNLPTNDPDIFHLWLIFVYRGELETPEIGKGRQLKTDGEQTITVTDEGYLVLSNVYILSDMLGDSLAKNAVITRILNSSGLFDESWLPGIKSLKIAYEETPEKSALRRLFFALWYGVPTKDLIYYIDEFPQQFVRDYVISLADDTGGVRKPRKKFPKHADFLEKPRIATPVF</sequence>
<accession>A0A9P9IZP5</accession>
<keyword evidence="3" id="KW-1185">Reference proteome</keyword>
<organism evidence="2 3">
    <name type="scientific">Dendryphion nanum</name>
    <dbReference type="NCBI Taxonomy" id="256645"/>
    <lineage>
        <taxon>Eukaryota</taxon>
        <taxon>Fungi</taxon>
        <taxon>Dikarya</taxon>
        <taxon>Ascomycota</taxon>
        <taxon>Pezizomycotina</taxon>
        <taxon>Dothideomycetes</taxon>
        <taxon>Pleosporomycetidae</taxon>
        <taxon>Pleosporales</taxon>
        <taxon>Torulaceae</taxon>
        <taxon>Dendryphion</taxon>
    </lineage>
</organism>
<dbReference type="EMBL" id="JAGMWT010000001">
    <property type="protein sequence ID" value="KAH7138061.1"/>
    <property type="molecule type" value="Genomic_DNA"/>
</dbReference>
<dbReference type="Proteomes" id="UP000700596">
    <property type="component" value="Unassembled WGS sequence"/>
</dbReference>
<dbReference type="SUPFAM" id="SSF54695">
    <property type="entry name" value="POZ domain"/>
    <property type="match status" value="1"/>
</dbReference>
<dbReference type="InterPro" id="IPR011333">
    <property type="entry name" value="SKP1/BTB/POZ_sf"/>
</dbReference>
<proteinExistence type="predicted"/>
<evidence type="ECO:0000313" key="2">
    <source>
        <dbReference type="EMBL" id="KAH7138061.1"/>
    </source>
</evidence>
<dbReference type="InterPro" id="IPR000210">
    <property type="entry name" value="BTB/POZ_dom"/>
</dbReference>
<protein>
    <recommendedName>
        <fullName evidence="1">BTB domain-containing protein</fullName>
    </recommendedName>
</protein>
<dbReference type="AlphaFoldDB" id="A0A9P9IZP5"/>